<keyword evidence="1" id="KW-0812">Transmembrane</keyword>
<gene>
    <name evidence="2" type="ORF">UFOPK4171_00396</name>
</gene>
<proteinExistence type="predicted"/>
<dbReference type="AlphaFoldDB" id="A0A6J5Z456"/>
<evidence type="ECO:0000313" key="2">
    <source>
        <dbReference type="EMBL" id="CAB4336336.1"/>
    </source>
</evidence>
<keyword evidence="1" id="KW-0472">Membrane</keyword>
<protein>
    <submittedName>
        <fullName evidence="2">Unannotated protein</fullName>
    </submittedName>
</protein>
<accession>A0A6J5Z456</accession>
<feature type="transmembrane region" description="Helical" evidence="1">
    <location>
        <begin position="100"/>
        <end position="117"/>
    </location>
</feature>
<keyword evidence="1" id="KW-1133">Transmembrane helix</keyword>
<name>A0A6J5Z456_9ZZZZ</name>
<feature type="transmembrane region" description="Helical" evidence="1">
    <location>
        <begin position="21"/>
        <end position="52"/>
    </location>
</feature>
<dbReference type="EMBL" id="CAESAM010000021">
    <property type="protein sequence ID" value="CAB4336336.1"/>
    <property type="molecule type" value="Genomic_DNA"/>
</dbReference>
<reference evidence="2" key="1">
    <citation type="submission" date="2020-05" db="EMBL/GenBank/DDBJ databases">
        <authorList>
            <person name="Chiriac C."/>
            <person name="Salcher M."/>
            <person name="Ghai R."/>
            <person name="Kavagutti S V."/>
        </authorList>
    </citation>
    <scope>NUCLEOTIDE SEQUENCE</scope>
</reference>
<organism evidence="2">
    <name type="scientific">freshwater metagenome</name>
    <dbReference type="NCBI Taxonomy" id="449393"/>
    <lineage>
        <taxon>unclassified sequences</taxon>
        <taxon>metagenomes</taxon>
        <taxon>ecological metagenomes</taxon>
    </lineage>
</organism>
<evidence type="ECO:0000256" key="1">
    <source>
        <dbReference type="SAM" id="Phobius"/>
    </source>
</evidence>
<sequence>MLAVKIARYDIQTHLIKDLDLILLLLIFFLLGNRNLNFGILYFAIFLSIHLITLGKLGFGDVKLALVLGFTCQTFIQLILYINIAWILGGIWAMMERSRNIAFAPSMLIGALFGQLII</sequence>
<feature type="transmembrane region" description="Helical" evidence="1">
    <location>
        <begin position="64"/>
        <end position="88"/>
    </location>
</feature>